<keyword evidence="2" id="KW-1185">Reference proteome</keyword>
<proteinExistence type="predicted"/>
<reference evidence="1" key="1">
    <citation type="submission" date="2023-07" db="EMBL/GenBank/DDBJ databases">
        <title>draft genome sequence of fig (Ficus carica).</title>
        <authorList>
            <person name="Takahashi T."/>
            <person name="Nishimura K."/>
        </authorList>
    </citation>
    <scope>NUCLEOTIDE SEQUENCE</scope>
</reference>
<evidence type="ECO:0000313" key="2">
    <source>
        <dbReference type="Proteomes" id="UP001187192"/>
    </source>
</evidence>
<dbReference type="EMBL" id="BTGU01000088">
    <property type="protein sequence ID" value="GMN59527.1"/>
    <property type="molecule type" value="Genomic_DNA"/>
</dbReference>
<protein>
    <submittedName>
        <fullName evidence="1">Uncharacterized protein</fullName>
    </submittedName>
</protein>
<sequence>MTPVALRLLRRHQPGVSISTVLASTGQIGSDMIVSFNLKIEAFTSLDTSCGNTRHEGSIPSGRAGC</sequence>
<organism evidence="1 2">
    <name type="scientific">Ficus carica</name>
    <name type="common">Common fig</name>
    <dbReference type="NCBI Taxonomy" id="3494"/>
    <lineage>
        <taxon>Eukaryota</taxon>
        <taxon>Viridiplantae</taxon>
        <taxon>Streptophyta</taxon>
        <taxon>Embryophyta</taxon>
        <taxon>Tracheophyta</taxon>
        <taxon>Spermatophyta</taxon>
        <taxon>Magnoliopsida</taxon>
        <taxon>eudicotyledons</taxon>
        <taxon>Gunneridae</taxon>
        <taxon>Pentapetalae</taxon>
        <taxon>rosids</taxon>
        <taxon>fabids</taxon>
        <taxon>Rosales</taxon>
        <taxon>Moraceae</taxon>
        <taxon>Ficeae</taxon>
        <taxon>Ficus</taxon>
    </lineage>
</organism>
<comment type="caution">
    <text evidence="1">The sequence shown here is derived from an EMBL/GenBank/DDBJ whole genome shotgun (WGS) entry which is preliminary data.</text>
</comment>
<dbReference type="Proteomes" id="UP001187192">
    <property type="component" value="Unassembled WGS sequence"/>
</dbReference>
<evidence type="ECO:0000313" key="1">
    <source>
        <dbReference type="EMBL" id="GMN59527.1"/>
    </source>
</evidence>
<name>A0AA88J1R6_FICCA</name>
<accession>A0AA88J1R6</accession>
<dbReference type="AlphaFoldDB" id="A0AA88J1R6"/>
<gene>
    <name evidence="1" type="ORF">TIFTF001_028630</name>
</gene>